<dbReference type="InterPro" id="IPR035909">
    <property type="entry name" value="CheB_C"/>
</dbReference>
<dbReference type="Gene3D" id="3.40.50.180">
    <property type="entry name" value="Methylesterase CheB, C-terminal domain"/>
    <property type="match status" value="1"/>
</dbReference>
<dbReference type="RefSeq" id="WP_382416758.1">
    <property type="nucleotide sequence ID" value="NZ_AP031500.1"/>
</dbReference>
<organism evidence="6 7">
    <name type="scientific">Gilvimarinus japonicus</name>
    <dbReference type="NCBI Taxonomy" id="1796469"/>
    <lineage>
        <taxon>Bacteria</taxon>
        <taxon>Pseudomonadati</taxon>
        <taxon>Pseudomonadota</taxon>
        <taxon>Gammaproteobacteria</taxon>
        <taxon>Cellvibrionales</taxon>
        <taxon>Cellvibrionaceae</taxon>
        <taxon>Gilvimarinus</taxon>
    </lineage>
</organism>
<comment type="catalytic activity">
    <reaction evidence="3">
        <text>[protein]-L-glutamate 5-O-methyl ester + H2O = L-glutamyl-[protein] + methanol + H(+)</text>
        <dbReference type="Rhea" id="RHEA:23236"/>
        <dbReference type="Rhea" id="RHEA-COMP:10208"/>
        <dbReference type="Rhea" id="RHEA-COMP:10311"/>
        <dbReference type="ChEBI" id="CHEBI:15377"/>
        <dbReference type="ChEBI" id="CHEBI:15378"/>
        <dbReference type="ChEBI" id="CHEBI:17790"/>
        <dbReference type="ChEBI" id="CHEBI:29973"/>
        <dbReference type="ChEBI" id="CHEBI:82795"/>
        <dbReference type="EC" id="3.1.1.61"/>
    </reaction>
</comment>
<keyword evidence="7" id="KW-1185">Reference proteome</keyword>
<evidence type="ECO:0000256" key="1">
    <source>
        <dbReference type="ARBA" id="ARBA00022801"/>
    </source>
</evidence>
<protein>
    <recommendedName>
        <fullName evidence="2">protein-glutamate methylesterase</fullName>
        <ecNumber evidence="2">3.1.1.61</ecNumber>
    </recommendedName>
</protein>
<evidence type="ECO:0000313" key="7">
    <source>
        <dbReference type="Proteomes" id="UP001595548"/>
    </source>
</evidence>
<dbReference type="EMBL" id="JBHRTL010000007">
    <property type="protein sequence ID" value="MFC3155810.1"/>
    <property type="molecule type" value="Genomic_DNA"/>
</dbReference>
<evidence type="ECO:0000256" key="2">
    <source>
        <dbReference type="ARBA" id="ARBA00039140"/>
    </source>
</evidence>
<dbReference type="Pfam" id="PF01339">
    <property type="entry name" value="CheB_methylest"/>
    <property type="match status" value="1"/>
</dbReference>
<accession>A0ABV7HUM9</accession>
<keyword evidence="1 4" id="KW-0378">Hydrolase</keyword>
<feature type="domain" description="CheB-type methylesterase" evidence="5">
    <location>
        <begin position="128"/>
        <end position="318"/>
    </location>
</feature>
<gene>
    <name evidence="6" type="ORF">ACFOEB_11415</name>
</gene>
<evidence type="ECO:0000256" key="3">
    <source>
        <dbReference type="ARBA" id="ARBA00048267"/>
    </source>
</evidence>
<proteinExistence type="predicted"/>
<reference evidence="7" key="1">
    <citation type="journal article" date="2019" name="Int. J. Syst. Evol. Microbiol.">
        <title>The Global Catalogue of Microorganisms (GCM) 10K type strain sequencing project: providing services to taxonomists for standard genome sequencing and annotation.</title>
        <authorList>
            <consortium name="The Broad Institute Genomics Platform"/>
            <consortium name="The Broad Institute Genome Sequencing Center for Infectious Disease"/>
            <person name="Wu L."/>
            <person name="Ma J."/>
        </authorList>
    </citation>
    <scope>NUCLEOTIDE SEQUENCE [LARGE SCALE GENOMIC DNA]</scope>
    <source>
        <strain evidence="7">KCTC 52141</strain>
    </source>
</reference>
<evidence type="ECO:0000256" key="4">
    <source>
        <dbReference type="PROSITE-ProRule" id="PRU00050"/>
    </source>
</evidence>
<name>A0ABV7HUM9_9GAMM</name>
<dbReference type="InterPro" id="IPR000673">
    <property type="entry name" value="Sig_transdc_resp-reg_Me-estase"/>
</dbReference>
<feature type="active site" evidence="4">
    <location>
        <position position="140"/>
    </location>
</feature>
<feature type="active site" evidence="4">
    <location>
        <position position="167"/>
    </location>
</feature>
<sequence length="327" mass="35082">MKPLGLGLLVDSEQKLRQLSLLVAQTGQRVEYSAVLPQYGHSVVPDLDLEDLERIADLDAWLVDITHVEEELSATGEVLSVLLATSEIPVLLSDSSEVGTSSTAQLQWSNRLRARLQRLVGEVNLATCTAAQAVWVLAASTGGPQPVREFLQALPAGLGTGFLYAQHIDREYCGSLVTMLGKSGAYRGVVPEQGAVIQPDTVTIMDPARRVNVLDNSTLVVYDEPWGGRYQPSIDQLLANLASAKKEHSGVIIFSGMGTDGAASCRFIKQQRGQVWVQEPSSCVVDSMPLAALATDCVDFTGTPAQLAANFVQYMNHTNAMKGAVSS</sequence>
<dbReference type="PANTHER" id="PTHR42872">
    <property type="entry name" value="PROTEIN-GLUTAMATE METHYLESTERASE/PROTEIN-GLUTAMINE GLUTAMINASE"/>
    <property type="match status" value="1"/>
</dbReference>
<dbReference type="EC" id="3.1.1.61" evidence="2"/>
<dbReference type="SUPFAM" id="SSF52738">
    <property type="entry name" value="Methylesterase CheB, C-terminal domain"/>
    <property type="match status" value="1"/>
</dbReference>
<dbReference type="Proteomes" id="UP001595548">
    <property type="component" value="Unassembled WGS sequence"/>
</dbReference>
<evidence type="ECO:0000259" key="5">
    <source>
        <dbReference type="PROSITE" id="PS50122"/>
    </source>
</evidence>
<keyword evidence="4" id="KW-0145">Chemotaxis</keyword>
<comment type="caution">
    <text evidence="6">The sequence shown here is derived from an EMBL/GenBank/DDBJ whole genome shotgun (WGS) entry which is preliminary data.</text>
</comment>
<dbReference type="PANTHER" id="PTHR42872:SF6">
    <property type="entry name" value="PROTEIN-GLUTAMATE METHYLESTERASE_PROTEIN-GLUTAMINE GLUTAMINASE"/>
    <property type="match status" value="1"/>
</dbReference>
<dbReference type="PROSITE" id="PS50122">
    <property type="entry name" value="CHEB"/>
    <property type="match status" value="1"/>
</dbReference>
<feature type="active site" evidence="4">
    <location>
        <position position="260"/>
    </location>
</feature>
<evidence type="ECO:0000313" key="6">
    <source>
        <dbReference type="EMBL" id="MFC3155810.1"/>
    </source>
</evidence>